<keyword evidence="2" id="KW-1185">Reference proteome</keyword>
<evidence type="ECO:0000313" key="2">
    <source>
        <dbReference type="Proteomes" id="UP001224781"/>
    </source>
</evidence>
<organism evidence="1 2">
    <name type="scientific">Agrobacterium larrymoorei</name>
    <dbReference type="NCBI Taxonomy" id="160699"/>
    <lineage>
        <taxon>Bacteria</taxon>
        <taxon>Pseudomonadati</taxon>
        <taxon>Pseudomonadota</taxon>
        <taxon>Alphaproteobacteria</taxon>
        <taxon>Hyphomicrobiales</taxon>
        <taxon>Rhizobiaceae</taxon>
        <taxon>Rhizobium/Agrobacterium group</taxon>
        <taxon>Agrobacterium</taxon>
    </lineage>
</organism>
<accession>A0ABU0UKT3</accession>
<sequence>MATTRGMDMAILIRRFSIIVLLMAIFAMSFAALVVSPNRSFQRISVGAAYTCQHGFSPSCHVTL</sequence>
<comment type="caution">
    <text evidence="1">The sequence shown here is derived from an EMBL/GenBank/DDBJ whole genome shotgun (WGS) entry which is preliminary data.</text>
</comment>
<reference evidence="1 2" key="1">
    <citation type="submission" date="2023-07" db="EMBL/GenBank/DDBJ databases">
        <title>Functional and genomic diversity of the sorghum phyllosphere microbiome.</title>
        <authorList>
            <person name="Shade A."/>
        </authorList>
    </citation>
    <scope>NUCLEOTIDE SEQUENCE [LARGE SCALE GENOMIC DNA]</scope>
    <source>
        <strain evidence="1 2">SORGH_AS_1126</strain>
    </source>
</reference>
<evidence type="ECO:0000313" key="1">
    <source>
        <dbReference type="EMBL" id="MDQ1185566.1"/>
    </source>
</evidence>
<protein>
    <submittedName>
        <fullName evidence="1">Uncharacterized protein</fullName>
    </submittedName>
</protein>
<gene>
    <name evidence="1" type="ORF">QE408_002709</name>
</gene>
<dbReference type="Proteomes" id="UP001224781">
    <property type="component" value="Unassembled WGS sequence"/>
</dbReference>
<dbReference type="EMBL" id="JAUTBL010000002">
    <property type="protein sequence ID" value="MDQ1185566.1"/>
    <property type="molecule type" value="Genomic_DNA"/>
</dbReference>
<name>A0ABU0UKT3_9HYPH</name>
<proteinExistence type="predicted"/>